<feature type="region of interest" description="Disordered" evidence="1">
    <location>
        <begin position="1"/>
        <end position="46"/>
    </location>
</feature>
<proteinExistence type="predicted"/>
<keyword evidence="3" id="KW-1185">Reference proteome</keyword>
<gene>
    <name evidence="2" type="ORF">ACFFX0_01040</name>
</gene>
<evidence type="ECO:0000313" key="3">
    <source>
        <dbReference type="Proteomes" id="UP001589575"/>
    </source>
</evidence>
<accession>A0ABV5FT57</accession>
<reference evidence="2 3" key="1">
    <citation type="submission" date="2024-09" db="EMBL/GenBank/DDBJ databases">
        <authorList>
            <person name="Sun Q."/>
            <person name="Mori K."/>
        </authorList>
    </citation>
    <scope>NUCLEOTIDE SEQUENCE [LARGE SCALE GENOMIC DNA]</scope>
    <source>
        <strain evidence="2 3">CCM 7609</strain>
    </source>
</reference>
<comment type="caution">
    <text evidence="2">The sequence shown here is derived from an EMBL/GenBank/DDBJ whole genome shotgun (WGS) entry which is preliminary data.</text>
</comment>
<protein>
    <submittedName>
        <fullName evidence="2">Uncharacterized protein</fullName>
    </submittedName>
</protein>
<name>A0ABV5FT57_9MICC</name>
<dbReference type="EMBL" id="JBHMFI010000001">
    <property type="protein sequence ID" value="MFB9069856.1"/>
    <property type="molecule type" value="Genomic_DNA"/>
</dbReference>
<evidence type="ECO:0000256" key="1">
    <source>
        <dbReference type="SAM" id="MobiDB-lite"/>
    </source>
</evidence>
<dbReference type="Proteomes" id="UP001589575">
    <property type="component" value="Unassembled WGS sequence"/>
</dbReference>
<sequence>MPTPAPSWSSRHHSSRRCRNGPGPLTPPRVTFRPRPIEARSPVSRW</sequence>
<organism evidence="2 3">
    <name type="scientific">Citricoccus parietis</name>
    <dbReference type="NCBI Taxonomy" id="592307"/>
    <lineage>
        <taxon>Bacteria</taxon>
        <taxon>Bacillati</taxon>
        <taxon>Actinomycetota</taxon>
        <taxon>Actinomycetes</taxon>
        <taxon>Micrococcales</taxon>
        <taxon>Micrococcaceae</taxon>
        <taxon>Citricoccus</taxon>
    </lineage>
</organism>
<evidence type="ECO:0000313" key="2">
    <source>
        <dbReference type="EMBL" id="MFB9069856.1"/>
    </source>
</evidence>
<feature type="compositionally biased region" description="Basic residues" evidence="1">
    <location>
        <begin position="10"/>
        <end position="19"/>
    </location>
</feature>